<comment type="similarity">
    <text evidence="2">Belongs to the NAD(P)-dependent epimerase/dehydratase family. Dihydroflavonol-4-reductase subfamily.</text>
</comment>
<dbReference type="InterPro" id="IPR050425">
    <property type="entry name" value="NAD(P)_dehydrat-like"/>
</dbReference>
<dbReference type="InterPro" id="IPR036291">
    <property type="entry name" value="NAD(P)-bd_dom_sf"/>
</dbReference>
<keyword evidence="1" id="KW-0560">Oxidoreductase</keyword>
<reference evidence="6" key="1">
    <citation type="submission" date="2010-07" db="EMBL/GenBank/DDBJ databases">
        <title>The genome sequence of Gaeumannomyces graminis var. tritici strain R3-111a-1.</title>
        <authorList>
            <consortium name="The Broad Institute Genome Sequencing Platform"/>
            <person name="Ma L.-J."/>
            <person name="Dead R."/>
            <person name="Young S."/>
            <person name="Zeng Q."/>
            <person name="Koehrsen M."/>
            <person name="Alvarado L."/>
            <person name="Berlin A."/>
            <person name="Chapman S.B."/>
            <person name="Chen Z."/>
            <person name="Freedman E."/>
            <person name="Gellesch M."/>
            <person name="Goldberg J."/>
            <person name="Griggs A."/>
            <person name="Gujja S."/>
            <person name="Heilman E.R."/>
            <person name="Heiman D."/>
            <person name="Hepburn T."/>
            <person name="Howarth C."/>
            <person name="Jen D."/>
            <person name="Larson L."/>
            <person name="Mehta T."/>
            <person name="Neiman D."/>
            <person name="Pearson M."/>
            <person name="Roberts A."/>
            <person name="Saif S."/>
            <person name="Shea T."/>
            <person name="Shenoy N."/>
            <person name="Sisk P."/>
            <person name="Stolte C."/>
            <person name="Sykes S."/>
            <person name="Walk T."/>
            <person name="White J."/>
            <person name="Yandava C."/>
            <person name="Haas B."/>
            <person name="Nusbaum C."/>
            <person name="Birren B."/>
        </authorList>
    </citation>
    <scope>NUCLEOTIDE SEQUENCE [LARGE SCALE GENOMIC DNA]</scope>
    <source>
        <strain evidence="6">R3-111a-1</strain>
    </source>
</reference>
<dbReference type="GO" id="GO:0016616">
    <property type="term" value="F:oxidoreductase activity, acting on the CH-OH group of donors, NAD or NADP as acceptor"/>
    <property type="evidence" value="ECO:0007669"/>
    <property type="project" value="TreeGrafter"/>
</dbReference>
<dbReference type="InterPro" id="IPR001509">
    <property type="entry name" value="Epimerase_deHydtase"/>
</dbReference>
<dbReference type="PANTHER" id="PTHR10366:SF562">
    <property type="entry name" value="ALDEHYDE REDUCTASE II (AFU_ORTHOLOGUE AFUA_1G11360)"/>
    <property type="match status" value="1"/>
</dbReference>
<proteinExistence type="inferred from homology"/>
<dbReference type="Proteomes" id="UP000006039">
    <property type="component" value="Unassembled WGS sequence"/>
</dbReference>
<dbReference type="AlphaFoldDB" id="J3NL88"/>
<dbReference type="HOGENOM" id="CLU_007383_9_2_1"/>
<dbReference type="OrthoDB" id="2735536at2759"/>
<keyword evidence="6" id="KW-1185">Reference proteome</keyword>
<reference evidence="5" key="4">
    <citation type="journal article" date="2015" name="G3 (Bethesda)">
        <title>Genome sequences of three phytopathogenic species of the Magnaporthaceae family of fungi.</title>
        <authorList>
            <person name="Okagaki L.H."/>
            <person name="Nunes C.C."/>
            <person name="Sailsbery J."/>
            <person name="Clay B."/>
            <person name="Brown D."/>
            <person name="John T."/>
            <person name="Oh Y."/>
            <person name="Young N."/>
            <person name="Fitzgerald M."/>
            <person name="Haas B.J."/>
            <person name="Zeng Q."/>
            <person name="Young S."/>
            <person name="Adiconis X."/>
            <person name="Fan L."/>
            <person name="Levin J.Z."/>
            <person name="Mitchell T.K."/>
            <person name="Okubara P.A."/>
            <person name="Farman M.L."/>
            <person name="Kohn L.M."/>
            <person name="Birren B."/>
            <person name="Ma L.-J."/>
            <person name="Dean R.A."/>
        </authorList>
    </citation>
    <scope>NUCLEOTIDE SEQUENCE</scope>
    <source>
        <strain evidence="5">R3-111a-1</strain>
    </source>
</reference>
<feature type="domain" description="NAD-dependent epimerase/dehydratase" evidence="3">
    <location>
        <begin position="15"/>
        <end position="198"/>
    </location>
</feature>
<sequence length="348" mass="38369">MAPLNDPSIPPGAWVLVTGVNGLVGSHVANQLLAHGYRVRGTVRSIDKNAWMVDHFDRKFGKGFFELVQVVDITKPGAFDDAVRGMAGVMHVASAVTFDPNPDQVIPVAVDSTIRMLESAAGEASVERFVLTSSYSALVYPHPNQRIRVTAETWNEESVLVAQNLPKDMSDGQKGFAVYCASKTKGEQAMWDWVKQNKPAFVVNSVLPGGNFGKVLDVKNQGYPSTTGCAEALYTNQNKELIDAFVHAYAPEWFVDTEDCALLHVAALVRKDVAGERVFAVAEPFNWNKVLQSLRKSFPDREFAEDVPGLYDDLAIIEPASRAEALLKYMGRDGFLSLDESLRREFEK</sequence>
<reference evidence="4" key="2">
    <citation type="submission" date="2010-07" db="EMBL/GenBank/DDBJ databases">
        <authorList>
            <consortium name="The Broad Institute Genome Sequencing Platform"/>
            <consortium name="Broad Institute Genome Sequencing Center for Infectious Disease"/>
            <person name="Ma L.-J."/>
            <person name="Dead R."/>
            <person name="Young S."/>
            <person name="Zeng Q."/>
            <person name="Koehrsen M."/>
            <person name="Alvarado L."/>
            <person name="Berlin A."/>
            <person name="Chapman S.B."/>
            <person name="Chen Z."/>
            <person name="Freedman E."/>
            <person name="Gellesch M."/>
            <person name="Goldberg J."/>
            <person name="Griggs A."/>
            <person name="Gujja S."/>
            <person name="Heilman E.R."/>
            <person name="Heiman D."/>
            <person name="Hepburn T."/>
            <person name="Howarth C."/>
            <person name="Jen D."/>
            <person name="Larson L."/>
            <person name="Mehta T."/>
            <person name="Neiman D."/>
            <person name="Pearson M."/>
            <person name="Roberts A."/>
            <person name="Saif S."/>
            <person name="Shea T."/>
            <person name="Shenoy N."/>
            <person name="Sisk P."/>
            <person name="Stolte C."/>
            <person name="Sykes S."/>
            <person name="Walk T."/>
            <person name="White J."/>
            <person name="Yandava C."/>
            <person name="Haas B."/>
            <person name="Nusbaum C."/>
            <person name="Birren B."/>
        </authorList>
    </citation>
    <scope>NUCLEOTIDE SEQUENCE</scope>
    <source>
        <strain evidence="4">R3-111a-1</strain>
    </source>
</reference>
<evidence type="ECO:0000313" key="4">
    <source>
        <dbReference type="EMBL" id="EJT82056.1"/>
    </source>
</evidence>
<organism evidence="4">
    <name type="scientific">Gaeumannomyces tritici (strain R3-111a-1)</name>
    <name type="common">Wheat and barley take-all root rot fungus</name>
    <name type="synonym">Gaeumannomyces graminis var. tritici</name>
    <dbReference type="NCBI Taxonomy" id="644352"/>
    <lineage>
        <taxon>Eukaryota</taxon>
        <taxon>Fungi</taxon>
        <taxon>Dikarya</taxon>
        <taxon>Ascomycota</taxon>
        <taxon>Pezizomycotina</taxon>
        <taxon>Sordariomycetes</taxon>
        <taxon>Sordariomycetidae</taxon>
        <taxon>Magnaporthales</taxon>
        <taxon>Magnaporthaceae</taxon>
        <taxon>Gaeumannomyces</taxon>
    </lineage>
</organism>
<dbReference type="PANTHER" id="PTHR10366">
    <property type="entry name" value="NAD DEPENDENT EPIMERASE/DEHYDRATASE"/>
    <property type="match status" value="1"/>
</dbReference>
<dbReference type="VEuPathDB" id="FungiDB:GGTG_02030"/>
<dbReference type="EMBL" id="GL385395">
    <property type="protein sequence ID" value="EJT82056.1"/>
    <property type="molecule type" value="Genomic_DNA"/>
</dbReference>
<evidence type="ECO:0000256" key="2">
    <source>
        <dbReference type="ARBA" id="ARBA00023445"/>
    </source>
</evidence>
<evidence type="ECO:0000313" key="5">
    <source>
        <dbReference type="EnsemblFungi" id="EJT82056"/>
    </source>
</evidence>
<reference evidence="5" key="5">
    <citation type="submission" date="2018-04" db="UniProtKB">
        <authorList>
            <consortium name="EnsemblFungi"/>
        </authorList>
    </citation>
    <scope>IDENTIFICATION</scope>
    <source>
        <strain evidence="5">R3-111a-1</strain>
    </source>
</reference>
<gene>
    <name evidence="5" type="primary">20342488</name>
    <name evidence="4" type="ORF">GGTG_02030</name>
</gene>
<dbReference type="Pfam" id="PF01370">
    <property type="entry name" value="Epimerase"/>
    <property type="match status" value="1"/>
</dbReference>
<evidence type="ECO:0000313" key="6">
    <source>
        <dbReference type="Proteomes" id="UP000006039"/>
    </source>
</evidence>
<dbReference type="FunFam" id="3.40.50.720:FF:000426">
    <property type="entry name" value="Aldehyde reductase 2"/>
    <property type="match status" value="1"/>
</dbReference>
<dbReference type="STRING" id="644352.J3NL88"/>
<accession>J3NL88</accession>
<reference evidence="4" key="3">
    <citation type="submission" date="2010-09" db="EMBL/GenBank/DDBJ databases">
        <title>Annotation of Gaeumannomyces graminis var. tritici R3-111a-1.</title>
        <authorList>
            <consortium name="The Broad Institute Genome Sequencing Platform"/>
            <person name="Ma L.-J."/>
            <person name="Dead R."/>
            <person name="Young S.K."/>
            <person name="Zeng Q."/>
            <person name="Gargeya S."/>
            <person name="Fitzgerald M."/>
            <person name="Haas B."/>
            <person name="Abouelleil A."/>
            <person name="Alvarado L."/>
            <person name="Arachchi H.M."/>
            <person name="Berlin A."/>
            <person name="Brown A."/>
            <person name="Chapman S.B."/>
            <person name="Chen Z."/>
            <person name="Dunbar C."/>
            <person name="Freedman E."/>
            <person name="Gearin G."/>
            <person name="Gellesch M."/>
            <person name="Goldberg J."/>
            <person name="Griggs A."/>
            <person name="Gujja S."/>
            <person name="Heiman D."/>
            <person name="Howarth C."/>
            <person name="Larson L."/>
            <person name="Lui A."/>
            <person name="MacDonald P.J.P."/>
            <person name="Mehta T."/>
            <person name="Montmayeur A."/>
            <person name="Murphy C."/>
            <person name="Neiman D."/>
            <person name="Pearson M."/>
            <person name="Priest M."/>
            <person name="Roberts A."/>
            <person name="Saif S."/>
            <person name="Shea T."/>
            <person name="Shenoy N."/>
            <person name="Sisk P."/>
            <person name="Stolte C."/>
            <person name="Sykes S."/>
            <person name="Yandava C."/>
            <person name="Wortman J."/>
            <person name="Nusbaum C."/>
            <person name="Birren B."/>
        </authorList>
    </citation>
    <scope>NUCLEOTIDE SEQUENCE</scope>
    <source>
        <strain evidence="4">R3-111a-1</strain>
    </source>
</reference>
<dbReference type="eggNOG" id="KOG1502">
    <property type="taxonomic scope" value="Eukaryota"/>
</dbReference>
<dbReference type="GeneID" id="20342488"/>
<dbReference type="SUPFAM" id="SSF51735">
    <property type="entry name" value="NAD(P)-binding Rossmann-fold domains"/>
    <property type="match status" value="1"/>
</dbReference>
<dbReference type="RefSeq" id="XP_009218065.1">
    <property type="nucleotide sequence ID" value="XM_009219801.1"/>
</dbReference>
<dbReference type="EnsemblFungi" id="EJT82056">
    <property type="protein sequence ID" value="EJT82056"/>
    <property type="gene ID" value="GGTG_02030"/>
</dbReference>
<evidence type="ECO:0000259" key="3">
    <source>
        <dbReference type="Pfam" id="PF01370"/>
    </source>
</evidence>
<dbReference type="Gene3D" id="3.40.50.720">
    <property type="entry name" value="NAD(P)-binding Rossmann-like Domain"/>
    <property type="match status" value="1"/>
</dbReference>
<evidence type="ECO:0000256" key="1">
    <source>
        <dbReference type="ARBA" id="ARBA00023002"/>
    </source>
</evidence>
<protein>
    <recommendedName>
        <fullName evidence="3">NAD-dependent epimerase/dehydratase domain-containing protein</fullName>
    </recommendedName>
</protein>
<name>J3NL88_GAET3</name>